<accession>A0A7V1I4Q2</accession>
<proteinExistence type="predicted"/>
<organism evidence="2">
    <name type="scientific">Desulfofervidus auxilii</name>
    <dbReference type="NCBI Taxonomy" id="1621989"/>
    <lineage>
        <taxon>Bacteria</taxon>
        <taxon>Pseudomonadati</taxon>
        <taxon>Thermodesulfobacteriota</taxon>
        <taxon>Candidatus Desulfofervidia</taxon>
        <taxon>Candidatus Desulfofervidales</taxon>
        <taxon>Candidatus Desulfofervidaceae</taxon>
        <taxon>Candidatus Desulfofervidus</taxon>
    </lineage>
</organism>
<evidence type="ECO:0000313" key="2">
    <source>
        <dbReference type="EMBL" id="HEB74399.1"/>
    </source>
</evidence>
<sequence length="390" mass="44957">MIVAYVSLAVGFYLKIGLRLSRKMPSLEKRKSLSIDVNRLILPIFISYLFGIFLSWWLEKAGAGGPYVIHQAYLFTLIAKVSKFCLFLGWFGFFQNNVSRKRWLPYIFIMTVIEIGLGLTSGSRLFLVWDALICFGAYQYSRWQTAKLREYIIGFSLIIMFLIVGFIFSTTFRSIKFTEFGRFGACNLRDRVYTFKSTVDSISRLSLSEKVEFLKNTIFNRMSSLDTLGLILAHYKDLKTMEKAFGINDNLFPHIFWSFVPRFVYPNKPILMDFSRYFGYIYNETPLEGYSYAAVTAIGDLYRNGGIGAVIIGMLVLGIMLRVLYAWLMERDRSPTAANALLFLFIVMGLRITYEGCYASFLAVSIRHMVIIFAFLFLLSRFGRKKMLKG</sequence>
<keyword evidence="1" id="KW-0812">Transmembrane</keyword>
<keyword evidence="1" id="KW-0472">Membrane</keyword>
<reference evidence="2" key="1">
    <citation type="journal article" date="2020" name="mSystems">
        <title>Genome- and Community-Level Interaction Insights into Carbon Utilization and Element Cycling Functions of Hydrothermarchaeota in Hydrothermal Sediment.</title>
        <authorList>
            <person name="Zhou Z."/>
            <person name="Liu Y."/>
            <person name="Xu W."/>
            <person name="Pan J."/>
            <person name="Luo Z.H."/>
            <person name="Li M."/>
        </authorList>
    </citation>
    <scope>NUCLEOTIDE SEQUENCE [LARGE SCALE GENOMIC DNA]</scope>
    <source>
        <strain evidence="2">HyVt-45</strain>
    </source>
</reference>
<comment type="caution">
    <text evidence="2">The sequence shown here is derived from an EMBL/GenBank/DDBJ whole genome shotgun (WGS) entry which is preliminary data.</text>
</comment>
<protein>
    <recommendedName>
        <fullName evidence="3">Oligosaccharide repeat unit polymerase</fullName>
    </recommendedName>
</protein>
<gene>
    <name evidence="2" type="ORF">ENJ03_04185</name>
</gene>
<dbReference type="AlphaFoldDB" id="A0A7V1I4Q2"/>
<feature type="transmembrane region" description="Helical" evidence="1">
    <location>
        <begin position="360"/>
        <end position="379"/>
    </location>
</feature>
<evidence type="ECO:0000256" key="1">
    <source>
        <dbReference type="SAM" id="Phobius"/>
    </source>
</evidence>
<dbReference type="EMBL" id="DRKW01000244">
    <property type="protein sequence ID" value="HEB74399.1"/>
    <property type="molecule type" value="Genomic_DNA"/>
</dbReference>
<dbReference type="Proteomes" id="UP000886268">
    <property type="component" value="Unassembled WGS sequence"/>
</dbReference>
<feature type="transmembrane region" description="Helical" evidence="1">
    <location>
        <begin position="152"/>
        <end position="172"/>
    </location>
</feature>
<keyword evidence="1" id="KW-1133">Transmembrane helix</keyword>
<feature type="transmembrane region" description="Helical" evidence="1">
    <location>
        <begin position="103"/>
        <end position="119"/>
    </location>
</feature>
<feature type="transmembrane region" description="Helical" evidence="1">
    <location>
        <begin position="40"/>
        <end position="58"/>
    </location>
</feature>
<evidence type="ECO:0008006" key="3">
    <source>
        <dbReference type="Google" id="ProtNLM"/>
    </source>
</evidence>
<feature type="transmembrane region" description="Helical" evidence="1">
    <location>
        <begin position="337"/>
        <end position="354"/>
    </location>
</feature>
<name>A0A7V1I4Q2_DESA2</name>
<feature type="transmembrane region" description="Helical" evidence="1">
    <location>
        <begin position="70"/>
        <end position="91"/>
    </location>
</feature>
<feature type="transmembrane region" description="Helical" evidence="1">
    <location>
        <begin position="306"/>
        <end position="325"/>
    </location>
</feature>